<evidence type="ECO:0000313" key="3">
    <source>
        <dbReference type="EMBL" id="GAQ88776.1"/>
    </source>
</evidence>
<feature type="compositionally biased region" description="Pro residues" evidence="2">
    <location>
        <begin position="1448"/>
        <end position="1457"/>
    </location>
</feature>
<feature type="region of interest" description="Disordered" evidence="2">
    <location>
        <begin position="1"/>
        <end position="39"/>
    </location>
</feature>
<feature type="compositionally biased region" description="Basic and acidic residues" evidence="2">
    <location>
        <begin position="19"/>
        <end position="32"/>
    </location>
</feature>
<proteinExistence type="predicted"/>
<sequence>MDTTESAPKSATYQSPSVKEGDLQKKPPEREPSPISKPNLLSRTATQLGATSVPVVVTENPTTADPDLVKVVEDVRSSLSNAEIRMAVRAFTFGALDKSKTTIVEGLIKELALLVVGSQERERRNALEALQIIFEGSKGLLESGIIVIVQFRAGKPISEFEGFEELLDALVASVASPESWEWQTALDILRYPPLAREAASSKLLKELLKLMTTGAQVEQQVAAVKAVRCMGPAAAESNILDALIEFTAHSPEEHLRRSSIKALGSLLSEMLDGDRGLPQFQKALAVLGASMLESPPMPRILLAVLRAVGEVGCSAAIPLIVQGLEVQLAESLDPNVQSAALNCVVALGKQAATPNVLKGLASLLVQSSNVSVQRAALRSFEALEEKAAVPEMMEAVASLRKSSDYAIQASAKEIVERHTAALRRIEADRKEAAKQAQEVAMQAQGAAIEYVLNGGRESVLQRVNWLAEVLASLDWGLDAYPSVLSKVLEALVMVGEEALTGDVLKALVRQLGDEITSAVKNIPFTRALSPEALEALKEAATTTRNRAVLAFICTLWQAGGVPPEFVGGILDYLNDQGESERLCSFLGMLGRSRKTTPSLLVVILKQMASSFINVRTEACEALNRLSFGVVLEDLAENMLTLAGPLDPLIQQRVSSCFEEQSWMYMPVGGKLLEKVIRGWAAHKVGGAVFEESEQAAKVSTGQLNVPVGERGERRAIDISPRQGRGVEKNGERESARSSPAGRHAPWRTSGQATAATVLGQGGAVGEMGEQEGAGALGNAFGAEEKEDIAEVSNGQGDGIGERGEGAVTGTLSGAGDALGSGSEHGLSVFSTGQEGAVAERGKPKGAGGPTGQAGGVRKGGARKTNGGFAEQLQSMHRNQPPSFEQAEGATVSPAEAVARHSRIQALPEGSDDSARWLVFPVAAVCEPYVYEEILSHQTRATEDLLTVLASKKVDFDDRMRAAVALHSQALEQETAQHVVRKLSDMLAADHVDRVDSAGIPVAAALVQVALKYGLVESLSNVDRLVLAWGKASSDERYPYTARFLSADHMAQAIGVGVEAAEVDLADSHGDVRIRELPRVTPDAYRASAAGWKEAGFQLIALLRSGTGRPRDNRAARGDGAESERGVPRGDGIGGGATGEVGPGVVPLQVLDLSWGGVLRFFFAGGNQVSSVQRSVLASSPNSQSGSSQGVGVGSGGGTGGGSPGGVPGSGAQGAADKLKVKVEFQKVINSVGNPVGSGQGSSQQEASIFCEVELEIGRDVDTGAAVVEATLVAETDPGEFVNEERECGFVQTKVDVTFGPADDTSTTARRRNYDFNLITEMEKVTFGATATSETTAGGTFGFIKYVSLLGTCGGKLGRGREVKRDQEVVAGFKISDQSRRPRVGSESRLLVVNGNEPYTRGALISRGRVAEDRDLAGAGRTYQTQMRGSWKCVREAPPPAPALQSAAPPSPQSPATPPSASGSPHPPPTSPAPTPANPSPPSPTQAQTLPTPFQSFSIVVTQRLVREAVRATCFADYPCAPHNWSKSFPKPVVNSATMKFKIPKRIQALVTIPPSFRSELLNVQGAHEIDVLQPRNNP</sequence>
<feature type="compositionally biased region" description="Polar residues" evidence="2">
    <location>
        <begin position="1"/>
        <end position="17"/>
    </location>
</feature>
<evidence type="ECO:0000256" key="2">
    <source>
        <dbReference type="SAM" id="MobiDB-lite"/>
    </source>
</evidence>
<dbReference type="InterPro" id="IPR016024">
    <property type="entry name" value="ARM-type_fold"/>
</dbReference>
<accession>A0A1Y1IJ88</accession>
<feature type="compositionally biased region" description="Gly residues" evidence="2">
    <location>
        <begin position="844"/>
        <end position="858"/>
    </location>
</feature>
<name>A0A1Y1IJ88_KLENI</name>
<feature type="region of interest" description="Disordered" evidence="2">
    <location>
        <begin position="1420"/>
        <end position="1489"/>
    </location>
</feature>
<dbReference type="EMBL" id="DF237407">
    <property type="protein sequence ID" value="GAQ88776.1"/>
    <property type="molecule type" value="Genomic_DNA"/>
</dbReference>
<reference evidence="3 4" key="1">
    <citation type="journal article" date="2014" name="Nat. Commun.">
        <title>Klebsormidium flaccidum genome reveals primary factors for plant terrestrial adaptation.</title>
        <authorList>
            <person name="Hori K."/>
            <person name="Maruyama F."/>
            <person name="Fujisawa T."/>
            <person name="Togashi T."/>
            <person name="Yamamoto N."/>
            <person name="Seo M."/>
            <person name="Sato S."/>
            <person name="Yamada T."/>
            <person name="Mori H."/>
            <person name="Tajima N."/>
            <person name="Moriyama T."/>
            <person name="Ikeuchi M."/>
            <person name="Watanabe M."/>
            <person name="Wada H."/>
            <person name="Kobayashi K."/>
            <person name="Saito M."/>
            <person name="Masuda T."/>
            <person name="Sasaki-Sekimoto Y."/>
            <person name="Mashiguchi K."/>
            <person name="Awai K."/>
            <person name="Shimojima M."/>
            <person name="Masuda S."/>
            <person name="Iwai M."/>
            <person name="Nobusawa T."/>
            <person name="Narise T."/>
            <person name="Kondo S."/>
            <person name="Saito H."/>
            <person name="Sato R."/>
            <person name="Murakawa M."/>
            <person name="Ihara Y."/>
            <person name="Oshima-Yamada Y."/>
            <person name="Ohtaka K."/>
            <person name="Satoh M."/>
            <person name="Sonobe K."/>
            <person name="Ishii M."/>
            <person name="Ohtani R."/>
            <person name="Kanamori-Sato M."/>
            <person name="Honoki R."/>
            <person name="Miyazaki D."/>
            <person name="Mochizuki H."/>
            <person name="Umetsu J."/>
            <person name="Higashi K."/>
            <person name="Shibata D."/>
            <person name="Kamiya Y."/>
            <person name="Sato N."/>
            <person name="Nakamura Y."/>
            <person name="Tabata S."/>
            <person name="Ida S."/>
            <person name="Kurokawa K."/>
            <person name="Ohta H."/>
        </authorList>
    </citation>
    <scope>NUCLEOTIDE SEQUENCE [LARGE SCALE GENOMIC DNA]</scope>
    <source>
        <strain evidence="3 4">NIES-2285</strain>
    </source>
</reference>
<keyword evidence="1" id="KW-0175">Coiled coil</keyword>
<feature type="compositionally biased region" description="Gly residues" evidence="2">
    <location>
        <begin position="1188"/>
        <end position="1211"/>
    </location>
</feature>
<feature type="region of interest" description="Disordered" evidence="2">
    <location>
        <begin position="711"/>
        <end position="750"/>
    </location>
</feature>
<evidence type="ECO:0000256" key="1">
    <source>
        <dbReference type="SAM" id="Coils"/>
    </source>
</evidence>
<dbReference type="Proteomes" id="UP000054558">
    <property type="component" value="Unassembled WGS sequence"/>
</dbReference>
<feature type="coiled-coil region" evidence="1">
    <location>
        <begin position="415"/>
        <end position="442"/>
    </location>
</feature>
<feature type="region of interest" description="Disordered" evidence="2">
    <location>
        <begin position="838"/>
        <end position="862"/>
    </location>
</feature>
<feature type="compositionally biased region" description="Basic and acidic residues" evidence="2">
    <location>
        <begin position="1108"/>
        <end position="1127"/>
    </location>
</feature>
<evidence type="ECO:0000313" key="4">
    <source>
        <dbReference type="Proteomes" id="UP000054558"/>
    </source>
</evidence>
<keyword evidence="4" id="KW-1185">Reference proteome</keyword>
<feature type="compositionally biased region" description="Basic and acidic residues" evidence="2">
    <location>
        <begin position="724"/>
        <end position="735"/>
    </location>
</feature>
<feature type="region of interest" description="Disordered" evidence="2">
    <location>
        <begin position="1177"/>
        <end position="1213"/>
    </location>
</feature>
<dbReference type="InterPro" id="IPR011989">
    <property type="entry name" value="ARM-like"/>
</dbReference>
<feature type="region of interest" description="Disordered" evidence="2">
    <location>
        <begin position="1107"/>
        <end position="1138"/>
    </location>
</feature>
<dbReference type="SUPFAM" id="SSF48371">
    <property type="entry name" value="ARM repeat"/>
    <property type="match status" value="1"/>
</dbReference>
<feature type="compositionally biased region" description="Gly residues" evidence="2">
    <location>
        <begin position="1128"/>
        <end position="1138"/>
    </location>
</feature>
<feature type="compositionally biased region" description="Pro residues" evidence="2">
    <location>
        <begin position="1464"/>
        <end position="1483"/>
    </location>
</feature>
<feature type="compositionally biased region" description="Low complexity" evidence="2">
    <location>
        <begin position="1177"/>
        <end position="1187"/>
    </location>
</feature>
<gene>
    <name evidence="3" type="ORF">KFL_004580050</name>
</gene>
<dbReference type="Gene3D" id="1.25.10.10">
    <property type="entry name" value="Leucine-rich Repeat Variant"/>
    <property type="match status" value="2"/>
</dbReference>
<protein>
    <submittedName>
        <fullName evidence="3">Uncharacterized protein</fullName>
    </submittedName>
</protein>
<organism evidence="3 4">
    <name type="scientific">Klebsormidium nitens</name>
    <name type="common">Green alga</name>
    <name type="synonym">Ulothrix nitens</name>
    <dbReference type="NCBI Taxonomy" id="105231"/>
    <lineage>
        <taxon>Eukaryota</taxon>
        <taxon>Viridiplantae</taxon>
        <taxon>Streptophyta</taxon>
        <taxon>Klebsormidiophyceae</taxon>
        <taxon>Klebsormidiales</taxon>
        <taxon>Klebsormidiaceae</taxon>
        <taxon>Klebsormidium</taxon>
    </lineage>
</organism>